<feature type="compositionally biased region" description="Polar residues" evidence="7">
    <location>
        <begin position="1"/>
        <end position="13"/>
    </location>
</feature>
<evidence type="ECO:0000256" key="4">
    <source>
        <dbReference type="ARBA" id="ARBA00023125"/>
    </source>
</evidence>
<evidence type="ECO:0000256" key="3">
    <source>
        <dbReference type="ARBA" id="ARBA00023015"/>
    </source>
</evidence>
<dbReference type="SMART" id="SM00066">
    <property type="entry name" value="GAL4"/>
    <property type="match status" value="1"/>
</dbReference>
<dbReference type="EMBL" id="JAJGCB010000028">
    <property type="protein sequence ID" value="KAJ8987090.1"/>
    <property type="molecule type" value="Genomic_DNA"/>
</dbReference>
<evidence type="ECO:0000259" key="8">
    <source>
        <dbReference type="PROSITE" id="PS50048"/>
    </source>
</evidence>
<keyword evidence="4" id="KW-0238">DNA-binding</keyword>
<evidence type="ECO:0000313" key="10">
    <source>
        <dbReference type="Proteomes" id="UP001161757"/>
    </source>
</evidence>
<comment type="subcellular location">
    <subcellularLocation>
        <location evidence="1">Nucleus</location>
    </subcellularLocation>
</comment>
<evidence type="ECO:0000256" key="7">
    <source>
        <dbReference type="SAM" id="MobiDB-lite"/>
    </source>
</evidence>
<dbReference type="InterPro" id="IPR036864">
    <property type="entry name" value="Zn2-C6_fun-type_DNA-bd_sf"/>
</dbReference>
<dbReference type="InterPro" id="IPR007219">
    <property type="entry name" value="XnlR_reg_dom"/>
</dbReference>
<name>A0AAN6IQT8_EXODE</name>
<organism evidence="9 10">
    <name type="scientific">Exophiala dermatitidis</name>
    <name type="common">Black yeast-like fungus</name>
    <name type="synonym">Wangiella dermatitidis</name>
    <dbReference type="NCBI Taxonomy" id="5970"/>
    <lineage>
        <taxon>Eukaryota</taxon>
        <taxon>Fungi</taxon>
        <taxon>Dikarya</taxon>
        <taxon>Ascomycota</taxon>
        <taxon>Pezizomycotina</taxon>
        <taxon>Eurotiomycetes</taxon>
        <taxon>Chaetothyriomycetidae</taxon>
        <taxon>Chaetothyriales</taxon>
        <taxon>Herpotrichiellaceae</taxon>
        <taxon>Exophiala</taxon>
    </lineage>
</organism>
<protein>
    <recommendedName>
        <fullName evidence="8">Zn(2)-C6 fungal-type domain-containing protein</fullName>
    </recommendedName>
</protein>
<dbReference type="PROSITE" id="PS50048">
    <property type="entry name" value="ZN2_CY6_FUNGAL_2"/>
    <property type="match status" value="1"/>
</dbReference>
<dbReference type="PANTHER" id="PTHR31001">
    <property type="entry name" value="UNCHARACTERIZED TRANSCRIPTIONAL REGULATORY PROTEIN"/>
    <property type="match status" value="1"/>
</dbReference>
<dbReference type="Proteomes" id="UP001161757">
    <property type="component" value="Unassembled WGS sequence"/>
</dbReference>
<dbReference type="SUPFAM" id="SSF57701">
    <property type="entry name" value="Zn2/Cys6 DNA-binding domain"/>
    <property type="match status" value="1"/>
</dbReference>
<evidence type="ECO:0000256" key="1">
    <source>
        <dbReference type="ARBA" id="ARBA00004123"/>
    </source>
</evidence>
<keyword evidence="6" id="KW-0539">Nucleus</keyword>
<sequence length="712" mass="80011">MSLNSQKPRTSHPNLKRPRQEPVSCQFCRSKKLKCDRQQPCSNCVTRGLPCDGHGQPPHKVPAQVEGQNDSILARLKRLEEIVLGPSATNSIGVNQIPQLSSGLPQSRPTTSPVTCATPASEYEEAVHTLENLGTREGPWCPPSYTGPVFRIASTHHIASTYGFTQGRANQTRQESRYYFLPPRDEAIVFMDFYASNVSDLQHVIYIPRARAIMDSLYQNLEQGLSVAHSDAALMLSIFSSSAAILASEVDELQYIFKNVDPNQAAMFWADCAIELVDFSRRTGSPGLEDIQTSIIVGFLLYHMEGFTGRCRFLFVGAIGIARDMGMHRLDAPTSQPPQAWDSAVALEMEIKRRVWWHVVATDWLISLNGGPQEGTYLVHPRQMIVNLPRNVDDEHLAYDGPPIDMPLSEPTAMSYYLQRIKLADICRSIVDVMPLSTPLVTQVDYQEIIALDRRFEAFFENLPIFLRTDEKSRLASAEILRRYPHMRIQRYTLSTVGLIRRCKLHQPFLIRRSAQGNYSYSRNVSLQCARSVIALKNLLDSEDGGTIVGACVKPGIVAYHIFMATIVLVMDLCFNRDEGDDAARKAEVREACNALEECLSRSSSGTSFQLINSLMDTLRKHKVRLHNLSGEVTQRVAAQESMPVFHTSGLKDALPLVKQSSEQPANAWFQDTTQNTFSDFDEIWKEYVENGPNMDMPDWDSLFNDLDARVC</sequence>
<proteinExistence type="predicted"/>
<dbReference type="GO" id="GO:0005634">
    <property type="term" value="C:nucleus"/>
    <property type="evidence" value="ECO:0007669"/>
    <property type="project" value="UniProtKB-SubCell"/>
</dbReference>
<dbReference type="Gene3D" id="4.10.240.10">
    <property type="entry name" value="Zn(2)-C6 fungal-type DNA-binding domain"/>
    <property type="match status" value="1"/>
</dbReference>
<dbReference type="CDD" id="cd12148">
    <property type="entry name" value="fungal_TF_MHR"/>
    <property type="match status" value="1"/>
</dbReference>
<gene>
    <name evidence="9" type="ORF">HRR80_008833</name>
</gene>
<evidence type="ECO:0000256" key="6">
    <source>
        <dbReference type="ARBA" id="ARBA00023242"/>
    </source>
</evidence>
<dbReference type="AlphaFoldDB" id="A0AAN6IQT8"/>
<keyword evidence="5" id="KW-0804">Transcription</keyword>
<evidence type="ECO:0000256" key="5">
    <source>
        <dbReference type="ARBA" id="ARBA00023163"/>
    </source>
</evidence>
<keyword evidence="2" id="KW-0479">Metal-binding</keyword>
<dbReference type="CDD" id="cd00067">
    <property type="entry name" value="GAL4"/>
    <property type="match status" value="1"/>
</dbReference>
<reference evidence="9" key="1">
    <citation type="submission" date="2023-01" db="EMBL/GenBank/DDBJ databases">
        <title>Exophiala dermititidis isolated from Cystic Fibrosis Patient.</title>
        <authorList>
            <person name="Kurbessoian T."/>
            <person name="Crocker A."/>
            <person name="Murante D."/>
            <person name="Hogan D.A."/>
            <person name="Stajich J.E."/>
        </authorList>
    </citation>
    <scope>NUCLEOTIDE SEQUENCE</scope>
    <source>
        <strain evidence="9">Ex8</strain>
    </source>
</reference>
<dbReference type="GO" id="GO:0006351">
    <property type="term" value="P:DNA-templated transcription"/>
    <property type="evidence" value="ECO:0007669"/>
    <property type="project" value="InterPro"/>
</dbReference>
<dbReference type="GO" id="GO:0003677">
    <property type="term" value="F:DNA binding"/>
    <property type="evidence" value="ECO:0007669"/>
    <property type="project" value="UniProtKB-KW"/>
</dbReference>
<feature type="domain" description="Zn(2)-C6 fungal-type" evidence="8">
    <location>
        <begin position="24"/>
        <end position="51"/>
    </location>
</feature>
<dbReference type="InterPro" id="IPR001138">
    <property type="entry name" value="Zn2Cys6_DnaBD"/>
</dbReference>
<dbReference type="GO" id="GO:0000981">
    <property type="term" value="F:DNA-binding transcription factor activity, RNA polymerase II-specific"/>
    <property type="evidence" value="ECO:0007669"/>
    <property type="project" value="InterPro"/>
</dbReference>
<dbReference type="PROSITE" id="PS00463">
    <property type="entry name" value="ZN2_CY6_FUNGAL_1"/>
    <property type="match status" value="1"/>
</dbReference>
<keyword evidence="3" id="KW-0805">Transcription regulation</keyword>
<evidence type="ECO:0000256" key="2">
    <source>
        <dbReference type="ARBA" id="ARBA00022723"/>
    </source>
</evidence>
<evidence type="ECO:0000313" key="9">
    <source>
        <dbReference type="EMBL" id="KAJ8987090.1"/>
    </source>
</evidence>
<dbReference type="PANTHER" id="PTHR31001:SF90">
    <property type="entry name" value="CENTROMERE DNA-BINDING PROTEIN COMPLEX CBF3 SUBUNIT B"/>
    <property type="match status" value="1"/>
</dbReference>
<dbReference type="Pfam" id="PF00172">
    <property type="entry name" value="Zn_clus"/>
    <property type="match status" value="1"/>
</dbReference>
<comment type="caution">
    <text evidence="9">The sequence shown here is derived from an EMBL/GenBank/DDBJ whole genome shotgun (WGS) entry which is preliminary data.</text>
</comment>
<dbReference type="Pfam" id="PF04082">
    <property type="entry name" value="Fungal_trans"/>
    <property type="match status" value="1"/>
</dbReference>
<feature type="region of interest" description="Disordered" evidence="7">
    <location>
        <begin position="1"/>
        <end position="21"/>
    </location>
</feature>
<dbReference type="InterPro" id="IPR050613">
    <property type="entry name" value="Sec_Metabolite_Reg"/>
</dbReference>
<accession>A0AAN6IQT8</accession>
<dbReference type="GO" id="GO:0008270">
    <property type="term" value="F:zinc ion binding"/>
    <property type="evidence" value="ECO:0007669"/>
    <property type="project" value="InterPro"/>
</dbReference>